<reference evidence="2 3" key="1">
    <citation type="submission" date="2019-08" db="EMBL/GenBank/DDBJ databases">
        <title>The genome of the soybean aphid Biotype 1, its phylome, world population structure and adaptation to the North American continent.</title>
        <authorList>
            <person name="Giordano R."/>
            <person name="Donthu R.K."/>
            <person name="Hernandez A.G."/>
            <person name="Wright C.L."/>
            <person name="Zimin A.V."/>
        </authorList>
    </citation>
    <scope>NUCLEOTIDE SEQUENCE [LARGE SCALE GENOMIC DNA]</scope>
    <source>
        <tissue evidence="2">Whole aphids</tissue>
    </source>
</reference>
<name>A0A6G0U1S2_APHGL</name>
<evidence type="ECO:0000313" key="3">
    <source>
        <dbReference type="Proteomes" id="UP000475862"/>
    </source>
</evidence>
<keyword evidence="1" id="KW-1133">Transmembrane helix</keyword>
<dbReference type="Proteomes" id="UP000475862">
    <property type="component" value="Unassembled WGS sequence"/>
</dbReference>
<feature type="transmembrane region" description="Helical" evidence="1">
    <location>
        <begin position="313"/>
        <end position="332"/>
    </location>
</feature>
<keyword evidence="1" id="KW-0472">Membrane</keyword>
<dbReference type="AlphaFoldDB" id="A0A6G0U1S2"/>
<accession>A0A6G0U1S2</accession>
<feature type="non-terminal residue" evidence="2">
    <location>
        <position position="1"/>
    </location>
</feature>
<evidence type="ECO:0000256" key="1">
    <source>
        <dbReference type="SAM" id="Phobius"/>
    </source>
</evidence>
<dbReference type="EMBL" id="VYZN01000012">
    <property type="protein sequence ID" value="KAE9541824.1"/>
    <property type="molecule type" value="Genomic_DNA"/>
</dbReference>
<comment type="caution">
    <text evidence="2">The sequence shown here is derived from an EMBL/GenBank/DDBJ whole genome shotgun (WGS) entry which is preliminary data.</text>
</comment>
<organism evidence="2 3">
    <name type="scientific">Aphis glycines</name>
    <name type="common">Soybean aphid</name>
    <dbReference type="NCBI Taxonomy" id="307491"/>
    <lineage>
        <taxon>Eukaryota</taxon>
        <taxon>Metazoa</taxon>
        <taxon>Ecdysozoa</taxon>
        <taxon>Arthropoda</taxon>
        <taxon>Hexapoda</taxon>
        <taxon>Insecta</taxon>
        <taxon>Pterygota</taxon>
        <taxon>Neoptera</taxon>
        <taxon>Paraneoptera</taxon>
        <taxon>Hemiptera</taxon>
        <taxon>Sternorrhyncha</taxon>
        <taxon>Aphidomorpha</taxon>
        <taxon>Aphidoidea</taxon>
        <taxon>Aphididae</taxon>
        <taxon>Aphidini</taxon>
        <taxon>Aphis</taxon>
        <taxon>Aphis</taxon>
    </lineage>
</organism>
<proteinExistence type="predicted"/>
<protein>
    <submittedName>
        <fullName evidence="2">Uncharacterized protein</fullName>
    </submittedName>
</protein>
<evidence type="ECO:0000313" key="2">
    <source>
        <dbReference type="EMBL" id="KAE9541824.1"/>
    </source>
</evidence>
<keyword evidence="1" id="KW-0812">Transmembrane</keyword>
<gene>
    <name evidence="2" type="ORF">AGLY_003815</name>
</gene>
<keyword evidence="3" id="KW-1185">Reference proteome</keyword>
<sequence>ISTLMFKTICLTIYRISNNSFQRYISIIKVLTPLIQYFSSHQNIVVSILQHHLDNILPVVHLLVIFVFPKSQDIYYFFISKKGVSTAIIPFQEQVNNDKMCLLDKKKKFKFSTLMRVKLTIIIILQAQDDGEEIMEKLKSVNGSNHPVHMAILYLCIKKLKLFTSDTTKYYNIPLTFDNNYTKVKAKQNCIHVYSIISRNVYSLHITFNRMDVDVYACVADVHIANKYYHAKIYNEYLNTKKSSQSSTCGKKIINLCLLFDNHIIFLKLTRTKKKKNAEVIMVTNSKQRKFCKIFNCQSTGNGVHGWCFRCSFFLLISFVVFFSEGIFEFGFSRIKCMLKTKKHIQGTKENKQR</sequence>